<dbReference type="RefSeq" id="WP_109838820.1">
    <property type="nucleotide sequence ID" value="NZ_QGKM01000055.1"/>
</dbReference>
<name>A0A317C702_9GAMM</name>
<dbReference type="Gene3D" id="2.40.30.170">
    <property type="match status" value="1"/>
</dbReference>
<dbReference type="GO" id="GO:0015562">
    <property type="term" value="F:efflux transmembrane transporter activity"/>
    <property type="evidence" value="ECO:0007669"/>
    <property type="project" value="TreeGrafter"/>
</dbReference>
<dbReference type="GO" id="GO:1990281">
    <property type="term" value="C:efflux pump complex"/>
    <property type="evidence" value="ECO:0007669"/>
    <property type="project" value="TreeGrafter"/>
</dbReference>
<evidence type="ECO:0000313" key="3">
    <source>
        <dbReference type="Proteomes" id="UP000245539"/>
    </source>
</evidence>
<dbReference type="EMBL" id="QGKM01000055">
    <property type="protein sequence ID" value="PWQ94425.1"/>
    <property type="molecule type" value="Genomic_DNA"/>
</dbReference>
<feature type="domain" description="Multidrug resistance protein MdtA-like alpha-helical hairpin" evidence="1">
    <location>
        <begin position="155"/>
        <end position="212"/>
    </location>
</feature>
<dbReference type="Gene3D" id="1.10.287.470">
    <property type="entry name" value="Helix hairpin bin"/>
    <property type="match status" value="2"/>
</dbReference>
<evidence type="ECO:0000313" key="2">
    <source>
        <dbReference type="EMBL" id="PWQ94425.1"/>
    </source>
</evidence>
<dbReference type="PANTHER" id="PTHR30469">
    <property type="entry name" value="MULTIDRUG RESISTANCE PROTEIN MDTA"/>
    <property type="match status" value="1"/>
</dbReference>
<sequence>MSLPTKQVAAIRVCFGVIFYSILIQSTSLANEVDTDKVQEEQVLQRSVPASILSLKDALVSAEIAANVGVIYTEVGDTVIRGDKLVELDCREYDAKLDKAKADVETVRAQLLSAKSLIQSRKSDIASSKANEELLEAEATAQRSGIALAKAKYLAAKSRVKADTAKCHLANIELQRSRNLRQQRLISQQELDKALTEYQAAQAECDAVQSALIGVQSDIATTQAKTDAAMARVKARQSLTLAAESNLDAARTDIKAIEAKLTASLASLETEKIMVSRCTLVAPFDGQIVHREVQQGQRIGPGERAFQLISVSDIEVSAALSSHELTSLKTANDIYFQAGKARYKLSLRSVIGIVTGKARTQEVRLSFIEQSKLPVGMNGRITW</sequence>
<dbReference type="InterPro" id="IPR058624">
    <property type="entry name" value="MdtA-like_HH"/>
</dbReference>
<organism evidence="2 3">
    <name type="scientific">Leucothrix pacifica</name>
    <dbReference type="NCBI Taxonomy" id="1247513"/>
    <lineage>
        <taxon>Bacteria</taxon>
        <taxon>Pseudomonadati</taxon>
        <taxon>Pseudomonadota</taxon>
        <taxon>Gammaproteobacteria</taxon>
        <taxon>Thiotrichales</taxon>
        <taxon>Thiotrichaceae</taxon>
        <taxon>Leucothrix</taxon>
    </lineage>
</organism>
<protein>
    <recommendedName>
        <fullName evidence="1">Multidrug resistance protein MdtA-like alpha-helical hairpin domain-containing protein</fullName>
    </recommendedName>
</protein>
<dbReference type="Pfam" id="PF25876">
    <property type="entry name" value="HH_MFP_RND"/>
    <property type="match status" value="1"/>
</dbReference>
<gene>
    <name evidence="2" type="ORF">DKW60_16800</name>
</gene>
<accession>A0A317C702</accession>
<keyword evidence="3" id="KW-1185">Reference proteome</keyword>
<dbReference type="OrthoDB" id="9806939at2"/>
<comment type="caution">
    <text evidence="2">The sequence shown here is derived from an EMBL/GenBank/DDBJ whole genome shotgun (WGS) entry which is preliminary data.</text>
</comment>
<dbReference type="AlphaFoldDB" id="A0A317C702"/>
<evidence type="ECO:0000259" key="1">
    <source>
        <dbReference type="Pfam" id="PF25876"/>
    </source>
</evidence>
<dbReference type="SUPFAM" id="SSF111369">
    <property type="entry name" value="HlyD-like secretion proteins"/>
    <property type="match status" value="2"/>
</dbReference>
<dbReference type="Proteomes" id="UP000245539">
    <property type="component" value="Unassembled WGS sequence"/>
</dbReference>
<reference evidence="2 3" key="1">
    <citation type="submission" date="2018-05" db="EMBL/GenBank/DDBJ databases">
        <title>Leucothrix arctica sp. nov., isolated from Arctic seawater.</title>
        <authorList>
            <person name="Choi A."/>
            <person name="Baek K."/>
        </authorList>
    </citation>
    <scope>NUCLEOTIDE SEQUENCE [LARGE SCALE GENOMIC DNA]</scope>
    <source>
        <strain evidence="2 3">JCM 18388</strain>
    </source>
</reference>
<proteinExistence type="predicted"/>
<dbReference type="Gene3D" id="2.40.50.100">
    <property type="match status" value="2"/>
</dbReference>